<dbReference type="Pfam" id="PF00079">
    <property type="entry name" value="Serpin"/>
    <property type="match status" value="1"/>
</dbReference>
<dbReference type="PANTHER" id="PTHR11461">
    <property type="entry name" value="SERINE PROTEASE INHIBITOR, SERPIN"/>
    <property type="match status" value="1"/>
</dbReference>
<dbReference type="SUPFAM" id="SSF56574">
    <property type="entry name" value="Serpins"/>
    <property type="match status" value="1"/>
</dbReference>
<evidence type="ECO:0000259" key="3">
    <source>
        <dbReference type="SMART" id="SM00093"/>
    </source>
</evidence>
<sequence length="390" mass="44147">MESLSEANARFGFDLFQQMRKSKEGNIFFSPLSISASFAMVTLGAANSTALQMEKVLHFADVTGSPSSDAAKGQMAKKENVHSQFRKLLTELNNPTDAYALTIANRLYVEQKYQLLQKYLDDAKKFYLSGAEAVNFGNAAEKSRKDINSWVEKQTHGKIQDLFPEGSLSSSTILVLVNAIYFKGQWDRKFNKEITEEEKFWQNKDTSKSVMMMKQRESFNLAFLDDMQAKILEIPYKGEDLSMFVLLPNEVDGLQKIEDTLSVEKFLEWTSPSFMKKTKVDLNLPRFRVEDKYSLSAMMIALGMVDAFSPQDADFSGMTGRRNLVLSKALHKAFVEVNEEGTEAAAATGIEAVPMSLPYYEPFHCNHPFVFFIKQKKTNSLLFFGRITSP</sequence>
<evidence type="ECO:0000313" key="4">
    <source>
        <dbReference type="Proteomes" id="UP000694863"/>
    </source>
</evidence>
<feature type="domain" description="Serpin" evidence="3">
    <location>
        <begin position="13"/>
        <end position="390"/>
    </location>
</feature>
<dbReference type="InterPro" id="IPR042178">
    <property type="entry name" value="Serpin_sf_1"/>
</dbReference>
<keyword evidence="4" id="KW-1185">Reference proteome</keyword>
<dbReference type="PANTHER" id="PTHR11461:SF186">
    <property type="entry name" value="SERPIN B4"/>
    <property type="match status" value="1"/>
</dbReference>
<gene>
    <name evidence="5" type="primary">LOC101638461</name>
</gene>
<dbReference type="Proteomes" id="UP000694863">
    <property type="component" value="Unplaced"/>
</dbReference>
<evidence type="ECO:0000256" key="2">
    <source>
        <dbReference type="SAM" id="Phobius"/>
    </source>
</evidence>
<dbReference type="InterPro" id="IPR036186">
    <property type="entry name" value="Serpin_sf"/>
</dbReference>
<dbReference type="PROSITE" id="PS00284">
    <property type="entry name" value="SERPIN"/>
    <property type="match status" value="1"/>
</dbReference>
<comment type="similarity">
    <text evidence="1">Belongs to the serpin family. Ov-serpin subfamily.</text>
</comment>
<feature type="transmembrane region" description="Helical" evidence="2">
    <location>
        <begin position="27"/>
        <end position="46"/>
    </location>
</feature>
<dbReference type="Gene3D" id="2.30.39.10">
    <property type="entry name" value="Alpha-1-antitrypsin, domain 1"/>
    <property type="match status" value="1"/>
</dbReference>
<evidence type="ECO:0000313" key="5">
    <source>
        <dbReference type="RefSeq" id="XP_004703185.1"/>
    </source>
</evidence>
<proteinExistence type="inferred from homology"/>
<name>A0ABM0IM24_ECHTE</name>
<protein>
    <submittedName>
        <fullName evidence="5">Serpin B3</fullName>
    </submittedName>
</protein>
<dbReference type="InterPro" id="IPR023796">
    <property type="entry name" value="Serpin_dom"/>
</dbReference>
<dbReference type="Gene3D" id="3.30.497.10">
    <property type="entry name" value="Antithrombin, subunit I, domain 2"/>
    <property type="match status" value="1"/>
</dbReference>
<dbReference type="GeneID" id="101638461"/>
<dbReference type="InterPro" id="IPR042185">
    <property type="entry name" value="Serpin_sf_2"/>
</dbReference>
<keyword evidence="2" id="KW-1133">Transmembrane helix</keyword>
<keyword evidence="2" id="KW-0812">Transmembrane</keyword>
<evidence type="ECO:0000256" key="1">
    <source>
        <dbReference type="ARBA" id="ARBA00006426"/>
    </source>
</evidence>
<dbReference type="CDD" id="cd19956">
    <property type="entry name" value="serpinB"/>
    <property type="match status" value="1"/>
</dbReference>
<organism evidence="4 5">
    <name type="scientific">Echinops telfairi</name>
    <name type="common">Lesser hedgehog tenrec</name>
    <dbReference type="NCBI Taxonomy" id="9371"/>
    <lineage>
        <taxon>Eukaryota</taxon>
        <taxon>Metazoa</taxon>
        <taxon>Chordata</taxon>
        <taxon>Craniata</taxon>
        <taxon>Vertebrata</taxon>
        <taxon>Euteleostomi</taxon>
        <taxon>Mammalia</taxon>
        <taxon>Eutheria</taxon>
        <taxon>Afrotheria</taxon>
        <taxon>Tenrecidae</taxon>
        <taxon>Tenrecinae</taxon>
        <taxon>Echinops</taxon>
    </lineage>
</organism>
<keyword evidence="2" id="KW-0472">Membrane</keyword>
<accession>A0ABM0IM24</accession>
<dbReference type="InterPro" id="IPR000215">
    <property type="entry name" value="Serpin_fam"/>
</dbReference>
<dbReference type="RefSeq" id="XP_004703185.1">
    <property type="nucleotide sequence ID" value="XM_004703128.1"/>
</dbReference>
<dbReference type="SMART" id="SM00093">
    <property type="entry name" value="SERPIN"/>
    <property type="match status" value="1"/>
</dbReference>
<reference evidence="5" key="1">
    <citation type="submission" date="2025-08" db="UniProtKB">
        <authorList>
            <consortium name="RefSeq"/>
        </authorList>
    </citation>
    <scope>IDENTIFICATION</scope>
</reference>
<dbReference type="InterPro" id="IPR023795">
    <property type="entry name" value="Serpin_CS"/>
</dbReference>